<protein>
    <submittedName>
        <fullName evidence="2">Uncharacterized protein</fullName>
    </submittedName>
</protein>
<dbReference type="AlphaFoldDB" id="A0A699X4L0"/>
<name>A0A699X4L0_TANCI</name>
<dbReference type="EMBL" id="BKCJ011808714">
    <property type="protein sequence ID" value="GFD54667.1"/>
    <property type="molecule type" value="Genomic_DNA"/>
</dbReference>
<accession>A0A699X4L0</accession>
<reference evidence="2" key="1">
    <citation type="journal article" date="2019" name="Sci. Rep.">
        <title>Draft genome of Tanacetum cinerariifolium, the natural source of mosquito coil.</title>
        <authorList>
            <person name="Yamashiro T."/>
            <person name="Shiraishi A."/>
            <person name="Satake H."/>
            <person name="Nakayama K."/>
        </authorList>
    </citation>
    <scope>NUCLEOTIDE SEQUENCE</scope>
</reference>
<proteinExistence type="predicted"/>
<feature type="region of interest" description="Disordered" evidence="1">
    <location>
        <begin position="39"/>
        <end position="63"/>
    </location>
</feature>
<evidence type="ECO:0000313" key="2">
    <source>
        <dbReference type="EMBL" id="GFD54667.1"/>
    </source>
</evidence>
<evidence type="ECO:0000256" key="1">
    <source>
        <dbReference type="SAM" id="MobiDB-lite"/>
    </source>
</evidence>
<feature type="non-terminal residue" evidence="2">
    <location>
        <position position="63"/>
    </location>
</feature>
<comment type="caution">
    <text evidence="2">The sequence shown here is derived from an EMBL/GenBank/DDBJ whole genome shotgun (WGS) entry which is preliminary data.</text>
</comment>
<sequence>MHRRGRRLAISSGGREVVPVLANFDRRYVRTNAVRNRPVRTRSMINRHGTSCLHSSRNGGVNA</sequence>
<feature type="compositionally biased region" description="Polar residues" evidence="1">
    <location>
        <begin position="48"/>
        <end position="63"/>
    </location>
</feature>
<gene>
    <name evidence="2" type="ORF">Tci_926636</name>
</gene>
<organism evidence="2">
    <name type="scientific">Tanacetum cinerariifolium</name>
    <name type="common">Dalmatian daisy</name>
    <name type="synonym">Chrysanthemum cinerariifolium</name>
    <dbReference type="NCBI Taxonomy" id="118510"/>
    <lineage>
        <taxon>Eukaryota</taxon>
        <taxon>Viridiplantae</taxon>
        <taxon>Streptophyta</taxon>
        <taxon>Embryophyta</taxon>
        <taxon>Tracheophyta</taxon>
        <taxon>Spermatophyta</taxon>
        <taxon>Magnoliopsida</taxon>
        <taxon>eudicotyledons</taxon>
        <taxon>Gunneridae</taxon>
        <taxon>Pentapetalae</taxon>
        <taxon>asterids</taxon>
        <taxon>campanulids</taxon>
        <taxon>Asterales</taxon>
        <taxon>Asteraceae</taxon>
        <taxon>Asteroideae</taxon>
        <taxon>Anthemideae</taxon>
        <taxon>Anthemidinae</taxon>
        <taxon>Tanacetum</taxon>
    </lineage>
</organism>